<comment type="caution">
    <text evidence="2">The sequence shown here is derived from an EMBL/GenBank/DDBJ whole genome shotgun (WGS) entry which is preliminary data.</text>
</comment>
<dbReference type="EMBL" id="DVHE01000021">
    <property type="protein sequence ID" value="HIR50226.1"/>
    <property type="molecule type" value="Genomic_DNA"/>
</dbReference>
<dbReference type="AlphaFoldDB" id="A0A9D1IV45"/>
<keyword evidence="1" id="KW-1133">Transmembrane helix</keyword>
<evidence type="ECO:0000256" key="1">
    <source>
        <dbReference type="SAM" id="Phobius"/>
    </source>
</evidence>
<feature type="transmembrane region" description="Helical" evidence="1">
    <location>
        <begin position="20"/>
        <end position="40"/>
    </location>
</feature>
<dbReference type="Proteomes" id="UP000824239">
    <property type="component" value="Unassembled WGS sequence"/>
</dbReference>
<proteinExistence type="predicted"/>
<name>A0A9D1IV45_9FIRM</name>
<keyword evidence="1" id="KW-0472">Membrane</keyword>
<protein>
    <submittedName>
        <fullName evidence="2">Uncharacterized protein</fullName>
    </submittedName>
</protein>
<reference evidence="2" key="1">
    <citation type="submission" date="2020-10" db="EMBL/GenBank/DDBJ databases">
        <authorList>
            <person name="Gilroy R."/>
        </authorList>
    </citation>
    <scope>NUCLEOTIDE SEQUENCE</scope>
    <source>
        <strain evidence="2">ChiBcec15-4380</strain>
    </source>
</reference>
<feature type="transmembrane region" description="Helical" evidence="1">
    <location>
        <begin position="94"/>
        <end position="114"/>
    </location>
</feature>
<evidence type="ECO:0000313" key="3">
    <source>
        <dbReference type="Proteomes" id="UP000824239"/>
    </source>
</evidence>
<sequence>MRPSFGSTLIILNLGAPLDYHLILNAGLFTAIYILTRAVGKIGGAAIGARISGAPATVRKYLGLTLMPHSGVSLVLTGIAISSLTSSFSQYGDIVRGTIAAAAVINEVIAVFLARKGFQLAGELNAAVSSQGQPGPADSH</sequence>
<dbReference type="PANTHER" id="PTHR43021">
    <property type="entry name" value="NA(+)/H(+) ANTIPORTER-RELATED"/>
    <property type="match status" value="1"/>
</dbReference>
<organism evidence="2 3">
    <name type="scientific">Candidatus Avoscillospira avicola</name>
    <dbReference type="NCBI Taxonomy" id="2840706"/>
    <lineage>
        <taxon>Bacteria</taxon>
        <taxon>Bacillati</taxon>
        <taxon>Bacillota</taxon>
        <taxon>Clostridia</taxon>
        <taxon>Eubacteriales</taxon>
        <taxon>Oscillospiraceae</taxon>
        <taxon>Oscillospiraceae incertae sedis</taxon>
        <taxon>Candidatus Avoscillospira</taxon>
    </lineage>
</organism>
<gene>
    <name evidence="2" type="ORF">IAA53_02900</name>
</gene>
<keyword evidence="1" id="KW-0812">Transmembrane</keyword>
<reference evidence="2" key="2">
    <citation type="journal article" date="2021" name="PeerJ">
        <title>Extensive microbial diversity within the chicken gut microbiome revealed by metagenomics and culture.</title>
        <authorList>
            <person name="Gilroy R."/>
            <person name="Ravi A."/>
            <person name="Getino M."/>
            <person name="Pursley I."/>
            <person name="Horton D.L."/>
            <person name="Alikhan N.F."/>
            <person name="Baker D."/>
            <person name="Gharbi K."/>
            <person name="Hall N."/>
            <person name="Watson M."/>
            <person name="Adriaenssens E.M."/>
            <person name="Foster-Nyarko E."/>
            <person name="Jarju S."/>
            <person name="Secka A."/>
            <person name="Antonio M."/>
            <person name="Oren A."/>
            <person name="Chaudhuri R.R."/>
            <person name="La Ragione R."/>
            <person name="Hildebrand F."/>
            <person name="Pallen M.J."/>
        </authorList>
    </citation>
    <scope>NUCLEOTIDE SEQUENCE</scope>
    <source>
        <strain evidence="2">ChiBcec15-4380</strain>
    </source>
</reference>
<accession>A0A9D1IV45</accession>
<dbReference type="PANTHER" id="PTHR43021:SF2">
    <property type="entry name" value="CATION_H+ EXCHANGER DOMAIN-CONTAINING PROTEIN"/>
    <property type="match status" value="1"/>
</dbReference>
<evidence type="ECO:0000313" key="2">
    <source>
        <dbReference type="EMBL" id="HIR50226.1"/>
    </source>
</evidence>
<feature type="transmembrane region" description="Helical" evidence="1">
    <location>
        <begin position="61"/>
        <end position="82"/>
    </location>
</feature>